<dbReference type="AlphaFoldDB" id="A0A0E0PJX6"/>
<accession>A0A0E0PJX6</accession>
<feature type="chain" id="PRO_5002370263" description="DUF7705 domain-containing protein" evidence="1">
    <location>
        <begin position="27"/>
        <end position="1069"/>
    </location>
</feature>
<dbReference type="PANTHER" id="PTHR33916">
    <property type="entry name" value="EXPANSIN-LIKE EG45 DOMAIN-CONTAINING PROTEIN"/>
    <property type="match status" value="1"/>
</dbReference>
<dbReference type="Pfam" id="PF24804">
    <property type="entry name" value="DUF7705"/>
    <property type="match status" value="2"/>
</dbReference>
<protein>
    <recommendedName>
        <fullName evidence="2">DUF7705 domain-containing protein</fullName>
    </recommendedName>
</protein>
<evidence type="ECO:0000256" key="1">
    <source>
        <dbReference type="SAM" id="SignalP"/>
    </source>
</evidence>
<dbReference type="eggNOG" id="ENOG502QRBU">
    <property type="taxonomic scope" value="Eukaryota"/>
</dbReference>
<evidence type="ECO:0000259" key="2">
    <source>
        <dbReference type="Pfam" id="PF24804"/>
    </source>
</evidence>
<dbReference type="PANTHER" id="PTHR33916:SF8">
    <property type="entry name" value="OS05G0272800 PROTEIN"/>
    <property type="match status" value="1"/>
</dbReference>
<keyword evidence="1" id="KW-0732">Signal</keyword>
<dbReference type="Proteomes" id="UP000008022">
    <property type="component" value="Unassembled WGS sequence"/>
</dbReference>
<name>A0A0E0PJX6_ORYRU</name>
<reference evidence="3" key="2">
    <citation type="submission" date="2015-06" db="UniProtKB">
        <authorList>
            <consortium name="EnsemblPlants"/>
        </authorList>
    </citation>
    <scope>IDENTIFICATION</scope>
</reference>
<dbReference type="PROSITE" id="PS51257">
    <property type="entry name" value="PROKAR_LIPOPROTEIN"/>
    <property type="match status" value="1"/>
</dbReference>
<evidence type="ECO:0000313" key="3">
    <source>
        <dbReference type="EnsemblPlants" id="ORUFI05G10360.1"/>
    </source>
</evidence>
<dbReference type="EnsemblPlants" id="ORUFI05G10360.1">
    <property type="protein sequence ID" value="ORUFI05G10360.1"/>
    <property type="gene ID" value="ORUFI05G10360"/>
</dbReference>
<dbReference type="InterPro" id="IPR056122">
    <property type="entry name" value="DUF7705"/>
</dbReference>
<feature type="domain" description="DUF7705" evidence="2">
    <location>
        <begin position="582"/>
        <end position="1052"/>
    </location>
</feature>
<dbReference type="OMA" id="KPASRIW"/>
<reference evidence="4" key="1">
    <citation type="submission" date="2013-06" db="EMBL/GenBank/DDBJ databases">
        <authorList>
            <person name="Zhao Q."/>
        </authorList>
    </citation>
    <scope>NUCLEOTIDE SEQUENCE</scope>
    <source>
        <strain evidence="4">cv. W1943</strain>
    </source>
</reference>
<keyword evidence="4" id="KW-1185">Reference proteome</keyword>
<dbReference type="HOGENOM" id="CLU_287936_0_0_1"/>
<dbReference type="STRING" id="4529.A0A0E0PJX6"/>
<feature type="domain" description="DUF7705" evidence="2">
    <location>
        <begin position="35"/>
        <end position="494"/>
    </location>
</feature>
<organism evidence="3 4">
    <name type="scientific">Oryza rufipogon</name>
    <name type="common">Brownbeard rice</name>
    <name type="synonym">Asian wild rice</name>
    <dbReference type="NCBI Taxonomy" id="4529"/>
    <lineage>
        <taxon>Eukaryota</taxon>
        <taxon>Viridiplantae</taxon>
        <taxon>Streptophyta</taxon>
        <taxon>Embryophyta</taxon>
        <taxon>Tracheophyta</taxon>
        <taxon>Spermatophyta</taxon>
        <taxon>Magnoliopsida</taxon>
        <taxon>Liliopsida</taxon>
        <taxon>Poales</taxon>
        <taxon>Poaceae</taxon>
        <taxon>BOP clade</taxon>
        <taxon>Oryzoideae</taxon>
        <taxon>Oryzeae</taxon>
        <taxon>Oryzinae</taxon>
        <taxon>Oryza</taxon>
    </lineage>
</organism>
<sequence>MAARVADAASLLGLLLLVSCCSLAQSVTTNGGGYVSAVGDPGMRRDGLRVAWEAWNFCNEVGREAPGMGSPRGADCFDLEDGVDEHGQPTRKVVHRVTDADNSLRAGDPFPGTPANITDVDRYAAAKELYLGDRCQVADGPSPWQFWMVMLKNGNLDTSAAICPDNGRPARPFPQGKFPCPGGAGCMNPPLVFHNRTALDATGRRLRGGLFGTYDLGAADLGNKDVSYYSVTWEKEVGGAGGWVFHHKLRTSPKYPWLMLYLRSDATSGFSGGYHYETRGMTKIVPESPNFKVRVNLEVKQGGGPSSQFYLMDMGSCWKNDGRPCDGDTATDVTRYSEMIINPETPSWCTPGKVGLCPPWHTFRNGTRVHRTDAARFPYAAYHMYCSPGNARAAEQPTTPCDPYSNPQPQEIMQLVPHPVWGEFGYPTAKGQGWIGDPRAWELDVGAMSQALYFYQDPGTPPAKRRWSSLDVGTEIYVSNHAEAEWTLSGFDILDCVGSSKGGLVDIVWSVDEGVRLYLDPHSSLLSSSIGSATGFPLISPRLMAAAAAVASLLGFVLALPFCLAAPSITTHGSDGGGGSYVSAVGDPGMRRDGLHVAWEAWNFCNEVGQEAPGMGSPRGADCFDLVRAGKFAENGVDENGQPTYKVVHRVTDADNNLRAGDPLPGSPANITDVDLYAAAKELYLGDRCQVPDSPSPWQFWMVMLKNGNLDTTAAICPENGRPARPFSQTSRFPCPGGAGCMNQPLVFHNRTALDATARRLRGGLFGTYDLDAADLGSREVSYYSVTWEKDIGSGGDGGWVFHHKLRTAPKYPWLMLYLRSDATKGFSGGYHYDTRGMTKMVPESPNFKVRVTLEVKQGGGPNSQFYLMDMGSCWKNDGRPCDGDTATDVTRYSEMIINPETPSWCTRRRIEECPPWHTFRNGTRVHRTDAARFPYAAYHVYCSPGNARAAEEPTTYCDAYSNPQPQEILQLVPHPVWGEFGYPTAKGQGWIGDPRTWELDVGALSQALYFYQDPGTPPAKRRWSSLDVGTEIYVSKYAEAEWTLSGFDIVVPEECIGSSQGGPVSRCL</sequence>
<feature type="signal peptide" evidence="1">
    <location>
        <begin position="1"/>
        <end position="26"/>
    </location>
</feature>
<evidence type="ECO:0000313" key="4">
    <source>
        <dbReference type="Proteomes" id="UP000008022"/>
    </source>
</evidence>
<proteinExistence type="predicted"/>
<dbReference type="Gramene" id="ORUFI05G10360.1">
    <property type="protein sequence ID" value="ORUFI05G10360.1"/>
    <property type="gene ID" value="ORUFI05G10360"/>
</dbReference>